<keyword evidence="2 5" id="KW-0812">Transmembrane</keyword>
<sequence length="235" mass="26024">MRFTRPGVRYSESPAPATPYQAAAQVWDERLGSARVQAKNWRLMAFGCLGLALLMAAGLVWQSGQSRVTPYVVEVDHAGQVRAVGAATTPYRPTDAQIAYHLARFVTDVRSLSIDPVVVRQDWLEAYGYTTDRGAATLNDYARAHDPFAHVGQDSASVDVTSVVRVSDTSFQVRWTEQHFNDGTPTGTEQWTAMLTLVMQTPRTEQQVRRNPLGIYINGLSWSRDLDAPEGAKKP</sequence>
<evidence type="ECO:0000313" key="7">
    <source>
        <dbReference type="EMBL" id="SAL09572.1"/>
    </source>
</evidence>
<protein>
    <submittedName>
        <fullName evidence="7">Conjugal transfer protein TrbF</fullName>
    </submittedName>
</protein>
<proteinExistence type="predicted"/>
<accession>A0A158EPR2</accession>
<dbReference type="OrthoDB" id="9778195at2"/>
<dbReference type="Gene3D" id="3.10.450.230">
    <property type="entry name" value="VirB8 protein"/>
    <property type="match status" value="1"/>
</dbReference>
<evidence type="ECO:0000313" key="8">
    <source>
        <dbReference type="Proteomes" id="UP000054893"/>
    </source>
</evidence>
<evidence type="ECO:0000256" key="1">
    <source>
        <dbReference type="ARBA" id="ARBA00004167"/>
    </source>
</evidence>
<dbReference type="InterPro" id="IPR032710">
    <property type="entry name" value="NTF2-like_dom_sf"/>
</dbReference>
<comment type="subcellular location">
    <subcellularLocation>
        <location evidence="1">Membrane</location>
        <topology evidence="1">Single-pass membrane protein</topology>
    </subcellularLocation>
</comment>
<name>A0A158EPR2_CABSO</name>
<gene>
    <name evidence="7" type="ORF">AWB64_00166</name>
</gene>
<dbReference type="Proteomes" id="UP000054893">
    <property type="component" value="Unassembled WGS sequence"/>
</dbReference>
<dbReference type="InterPro" id="IPR035658">
    <property type="entry name" value="TrbF"/>
</dbReference>
<dbReference type="GO" id="GO:0016020">
    <property type="term" value="C:membrane"/>
    <property type="evidence" value="ECO:0007669"/>
    <property type="project" value="UniProtKB-SubCell"/>
</dbReference>
<dbReference type="EMBL" id="FCOC02000001">
    <property type="protein sequence ID" value="SAL09572.1"/>
    <property type="molecule type" value="Genomic_DNA"/>
</dbReference>
<evidence type="ECO:0000256" key="4">
    <source>
        <dbReference type="ARBA" id="ARBA00023136"/>
    </source>
</evidence>
<keyword evidence="4 5" id="KW-0472">Membrane</keyword>
<organism evidence="7 8">
    <name type="scientific">Caballeronia sordidicola</name>
    <name type="common">Burkholderia sordidicola</name>
    <dbReference type="NCBI Taxonomy" id="196367"/>
    <lineage>
        <taxon>Bacteria</taxon>
        <taxon>Pseudomonadati</taxon>
        <taxon>Pseudomonadota</taxon>
        <taxon>Betaproteobacteria</taxon>
        <taxon>Burkholderiales</taxon>
        <taxon>Burkholderiaceae</taxon>
        <taxon>Caballeronia</taxon>
    </lineage>
</organism>
<dbReference type="CDD" id="cd16425">
    <property type="entry name" value="TrbF"/>
    <property type="match status" value="1"/>
</dbReference>
<evidence type="ECO:0000256" key="5">
    <source>
        <dbReference type="SAM" id="Phobius"/>
    </source>
</evidence>
<dbReference type="NCBIfam" id="NF010446">
    <property type="entry name" value="PRK13872.1"/>
    <property type="match status" value="1"/>
</dbReference>
<feature type="transmembrane region" description="Helical" evidence="5">
    <location>
        <begin position="43"/>
        <end position="61"/>
    </location>
</feature>
<dbReference type="Pfam" id="PF04335">
    <property type="entry name" value="VirB8"/>
    <property type="match status" value="1"/>
</dbReference>
<feature type="domain" description="Bacterial virulence protein VirB8" evidence="6">
    <location>
        <begin position="23"/>
        <end position="225"/>
    </location>
</feature>
<evidence type="ECO:0000256" key="3">
    <source>
        <dbReference type="ARBA" id="ARBA00022989"/>
    </source>
</evidence>
<keyword evidence="3 5" id="KW-1133">Transmembrane helix</keyword>
<dbReference type="InterPro" id="IPR007430">
    <property type="entry name" value="VirB8"/>
</dbReference>
<evidence type="ECO:0000259" key="6">
    <source>
        <dbReference type="Pfam" id="PF04335"/>
    </source>
</evidence>
<dbReference type="SUPFAM" id="SSF54427">
    <property type="entry name" value="NTF2-like"/>
    <property type="match status" value="1"/>
</dbReference>
<evidence type="ECO:0000256" key="2">
    <source>
        <dbReference type="ARBA" id="ARBA00022692"/>
    </source>
</evidence>
<dbReference type="AlphaFoldDB" id="A0A158EPR2"/>
<reference evidence="7 8" key="1">
    <citation type="submission" date="2016-01" db="EMBL/GenBank/DDBJ databases">
        <authorList>
            <person name="Oliw E.H."/>
        </authorList>
    </citation>
    <scope>NUCLEOTIDE SEQUENCE [LARGE SCALE GENOMIC DNA]</scope>
    <source>
        <strain evidence="7">LMG 22029</strain>
    </source>
</reference>
<dbReference type="RefSeq" id="WP_060816723.1">
    <property type="nucleotide sequence ID" value="NZ_FCOC02000001.1"/>
</dbReference>